<feature type="region of interest" description="Disordered" evidence="1">
    <location>
        <begin position="295"/>
        <end position="345"/>
    </location>
</feature>
<name>A0A6A3PET1_9STRA</name>
<dbReference type="AlphaFoldDB" id="A0A6A3PET1"/>
<evidence type="ECO:0000256" key="1">
    <source>
        <dbReference type="SAM" id="MobiDB-lite"/>
    </source>
</evidence>
<comment type="caution">
    <text evidence="2">The sequence shown here is derived from an EMBL/GenBank/DDBJ whole genome shotgun (WGS) entry which is preliminary data.</text>
</comment>
<evidence type="ECO:0000313" key="3">
    <source>
        <dbReference type="Proteomes" id="UP000429607"/>
    </source>
</evidence>
<protein>
    <submittedName>
        <fullName evidence="2">Uncharacterized protein</fullName>
    </submittedName>
</protein>
<dbReference type="EMBL" id="QXFV01000054">
    <property type="protein sequence ID" value="KAE9051172.1"/>
    <property type="molecule type" value="Genomic_DNA"/>
</dbReference>
<sequence>MDRYFLTKLQKEELFQIRRANPDWSTTLVLGWAITNFKKQFSEKFITKTLTEMKSASHGVDDHQQNKLQQSDLVTAVTEEHEILGLELASALATKDAEVKAAADEANLAATMHQMYDMFERRMETKFAEMKRGLFSDVMAEVNATIEARLVEVAQTTIQDKCDDASLKRELADDIAKSVISQVEDQVNSCMGTLVRRKVKEEITKQDLASESDIVGRVQVKMESRQDEMVESKIKEKYTADDIVRCVQLKVESRMDEIVGVKIKEKYAADDILLRKILDDTKLVKNQVLSSSSSNRKRAVSCVESRATKPQKKPYRADGIPKGGGEPEAEVSLSDEVSEAKSEHT</sequence>
<proteinExistence type="predicted"/>
<reference evidence="2 3" key="1">
    <citation type="submission" date="2018-09" db="EMBL/GenBank/DDBJ databases">
        <title>Genomic investigation of the strawberry pathogen Phytophthora fragariae indicates pathogenicity is determined by transcriptional variation in three key races.</title>
        <authorList>
            <person name="Adams T.M."/>
            <person name="Armitage A.D."/>
            <person name="Sobczyk M.K."/>
            <person name="Bates H.J."/>
            <person name="Dunwell J.M."/>
            <person name="Nellist C.F."/>
            <person name="Harrison R.J."/>
        </authorList>
    </citation>
    <scope>NUCLEOTIDE SEQUENCE [LARGE SCALE GENOMIC DNA]</scope>
    <source>
        <strain evidence="2 3">SCRP249</strain>
    </source>
</reference>
<dbReference type="Proteomes" id="UP000429607">
    <property type="component" value="Unassembled WGS sequence"/>
</dbReference>
<gene>
    <name evidence="2" type="ORF">PR001_g1698</name>
</gene>
<evidence type="ECO:0000313" key="2">
    <source>
        <dbReference type="EMBL" id="KAE9051172.1"/>
    </source>
</evidence>
<accession>A0A6A3PET1</accession>
<organism evidence="2 3">
    <name type="scientific">Phytophthora rubi</name>
    <dbReference type="NCBI Taxonomy" id="129364"/>
    <lineage>
        <taxon>Eukaryota</taxon>
        <taxon>Sar</taxon>
        <taxon>Stramenopiles</taxon>
        <taxon>Oomycota</taxon>
        <taxon>Peronosporomycetes</taxon>
        <taxon>Peronosporales</taxon>
        <taxon>Peronosporaceae</taxon>
        <taxon>Phytophthora</taxon>
    </lineage>
</organism>